<dbReference type="SUPFAM" id="SSF56672">
    <property type="entry name" value="DNA/RNA polymerases"/>
    <property type="match status" value="1"/>
</dbReference>
<evidence type="ECO:0000313" key="1">
    <source>
        <dbReference type="EMBL" id="CAD1829782.1"/>
    </source>
</evidence>
<dbReference type="PANTHER" id="PTHR37984">
    <property type="entry name" value="PROTEIN CBG26694"/>
    <property type="match status" value="1"/>
</dbReference>
<sequence length="110" mass="12573">MCEPFAMVSELRSFLGLVNYYHCFIVGYSARAAPLANLLMKNHSWIWASQCAEAFEDLKRVVTEDLVLQLPDCSCTLEIHQECPIAQNNGAWHDASVRFQINSERLNPER</sequence>
<dbReference type="InterPro" id="IPR043128">
    <property type="entry name" value="Rev_trsase/Diguanyl_cyclase"/>
</dbReference>
<dbReference type="PANTHER" id="PTHR37984:SF5">
    <property type="entry name" value="PROTEIN NYNRIN-LIKE"/>
    <property type="match status" value="1"/>
</dbReference>
<reference evidence="1" key="1">
    <citation type="submission" date="2020-07" db="EMBL/GenBank/DDBJ databases">
        <authorList>
            <person name="Lin J."/>
        </authorList>
    </citation>
    <scope>NUCLEOTIDE SEQUENCE</scope>
</reference>
<protein>
    <recommendedName>
        <fullName evidence="2">Reverse transcriptase/retrotransposon-derived protein RNase H-like domain-containing protein</fullName>
    </recommendedName>
</protein>
<proteinExistence type="predicted"/>
<evidence type="ECO:0008006" key="2">
    <source>
        <dbReference type="Google" id="ProtNLM"/>
    </source>
</evidence>
<dbReference type="InterPro" id="IPR050951">
    <property type="entry name" value="Retrovirus_Pol_polyprotein"/>
</dbReference>
<dbReference type="FunFam" id="3.30.70.270:FF:000020">
    <property type="entry name" value="Transposon Tf2-6 polyprotein-like Protein"/>
    <property type="match status" value="1"/>
</dbReference>
<dbReference type="Gene3D" id="3.30.70.270">
    <property type="match status" value="1"/>
</dbReference>
<accession>A0A6V7PFY8</accession>
<dbReference type="AlphaFoldDB" id="A0A6V7PFY8"/>
<dbReference type="EMBL" id="LR862130">
    <property type="protein sequence ID" value="CAD1829782.1"/>
    <property type="molecule type" value="Genomic_DNA"/>
</dbReference>
<gene>
    <name evidence="1" type="ORF">CB5_LOCUS12993</name>
</gene>
<dbReference type="InterPro" id="IPR043502">
    <property type="entry name" value="DNA/RNA_pol_sf"/>
</dbReference>
<name>A0A6V7PFY8_ANACO</name>
<organism evidence="1">
    <name type="scientific">Ananas comosus var. bracteatus</name>
    <name type="common">red pineapple</name>
    <dbReference type="NCBI Taxonomy" id="296719"/>
    <lineage>
        <taxon>Eukaryota</taxon>
        <taxon>Viridiplantae</taxon>
        <taxon>Streptophyta</taxon>
        <taxon>Embryophyta</taxon>
        <taxon>Tracheophyta</taxon>
        <taxon>Spermatophyta</taxon>
        <taxon>Magnoliopsida</taxon>
        <taxon>Liliopsida</taxon>
        <taxon>Poales</taxon>
        <taxon>Bromeliaceae</taxon>
        <taxon>Bromelioideae</taxon>
        <taxon>Ananas</taxon>
    </lineage>
</organism>